<name>A0AAD8XYH2_9STRA</name>
<evidence type="ECO:0000256" key="1">
    <source>
        <dbReference type="ARBA" id="ARBA00022741"/>
    </source>
</evidence>
<protein>
    <recommendedName>
        <fullName evidence="7">UvrD-like helicase ATP-binding domain-containing protein</fullName>
    </recommendedName>
</protein>
<feature type="region of interest" description="Disordered" evidence="6">
    <location>
        <begin position="283"/>
        <end position="308"/>
    </location>
</feature>
<evidence type="ECO:0000313" key="8">
    <source>
        <dbReference type="EMBL" id="KAK1735805.1"/>
    </source>
</evidence>
<keyword evidence="3 5" id="KW-0347">Helicase</keyword>
<sequence>AEKAAAATPRKAGNTKKKKKKKKKKDVPQPLSPEEIAAQKRAEEEEQRRAAEQLLKDNRDMSYARYHKLAQRVAQKVGVYVYDHIPTFHKPDGFNVNSETQALDGLFNLTHEGEPLWCLLDDISSSQILKAALKSPESLAFFTTHASQVLEVFSSSSSSTNKGVRQDDITVLLTAKLTFNAKSVSVLLSNLEKDRSDPFNNNTARTLSSTCKIKMESKTDNKLVLNHTHECLGKRAKKEITEAVNQAFKDFMKLKQQQARMSSSPSGKIIGGATTLDANGVPITKEEEEEEEEPDETNEEMERKAKEEMERKLTAMSIQGQKITSTYQWYTELLKEFETKAPKDNGGFDQFDNDDEAKANNVGDNDERTNAILAASAKKKTLSSDQLVAALTSCETEDALADIETGIDLLKWDSLSPWIIDITEHAHKFFRRHIKKDRALCERVIRRLMMLSTGRWPYVLCKHLRSNGRTNFGKKINLYETKIDSASRIIWEVALAFSPRRSSKGNNVCEQVVRVWDIVLDHDNLSRAIDQTIERIEKSHKRGEDCAIWAEIDKKAQDHPSSSNEAEDATNSDGIRVPKYFAMSQEVSVIGTGRDEATDGRSKHFDPASDDPRQYTLLKFYELNEGAVKMLLDGKDNMDLPFTPGPKEHEIIHHRSETPKSLLLMGRSGTGKTTCLVFRMWAQYHEYRQQGTRPKQMFLTKNEVLCREVQRSFNNMGRAWRKRIETNDPAAIEPDWSTITDAEKPEFLTSSEWLEALDVVLPGEQFFTQFELKKRVDTRKEKDSVTKGIEDYLTGRDVDEIVSTEGRDEMNFPKFLKLWKRKLRGSRRSSLNEAIVWREIKSFIKGSIVSLHIGDNEDRSAQDRYLSLDEYLALGKKESRLDETQRREAYEIFVKYEKLKKESGFYDEGDLVHNIASRVSRLSRGDIEALATMQGVSLIPVDSLFVDEVQDFTQSELYVLAMLCRDPNNLFLAGDTAQSISQGVDFRFTDVRQIFFEHFGGTKPDLLQLTHNYRSHAGVLRLAACVVELMYHFFGNSLDRLPPDLGLFNGPKPVVMDVTSTEELVLMLDGSKRETSRIEFGAHQVVIVRSEEAKKALPDEFGVDPDWVMTVQESKGLEFDDVLLYNFFSDSPAEDLWRIVSNYTEEDIKAYYADATVASSGVQKYDWESPLLNDTRHLDFDVNSHKILEVELKMLYTAITRARVNVFIAETDSELSRPMFNYFQRRAVVDVVNREGSLSSVRVFGAKDTIEDWKNRGEYYLEKAEGDRQNSCLRLAAKCFDKAGDTKRMNQTLAYLSFTEIENVDEKKMKTKQKLQFKEKLYSITEQLLEARDVGFLNKAAFCLLKTEEHDEYTARMFELYARLTYAKRISEDDSLMLPVTPTSHEKKYFQYAGQLFAKVHKSDGTFRLAVDCFRNYVSAGMYDEAADMINSGNLVRNNKEFRSLYQLCIPSADTMRDPTAAFRKDFQRKKCVKLIEAVKSAAISVGN</sequence>
<dbReference type="GO" id="GO:0016787">
    <property type="term" value="F:hydrolase activity"/>
    <property type="evidence" value="ECO:0007669"/>
    <property type="project" value="UniProtKB-UniRule"/>
</dbReference>
<dbReference type="Gene3D" id="3.40.50.300">
    <property type="entry name" value="P-loop containing nucleotide triphosphate hydrolases"/>
    <property type="match status" value="2"/>
</dbReference>
<dbReference type="PROSITE" id="PS51198">
    <property type="entry name" value="UVRD_HELICASE_ATP_BIND"/>
    <property type="match status" value="1"/>
</dbReference>
<evidence type="ECO:0000256" key="3">
    <source>
        <dbReference type="ARBA" id="ARBA00022806"/>
    </source>
</evidence>
<feature type="compositionally biased region" description="Basic and acidic residues" evidence="6">
    <location>
        <begin position="37"/>
        <end position="47"/>
    </location>
</feature>
<dbReference type="EMBL" id="JATAAI010000032">
    <property type="protein sequence ID" value="KAK1735805.1"/>
    <property type="molecule type" value="Genomic_DNA"/>
</dbReference>
<feature type="non-terminal residue" evidence="8">
    <location>
        <position position="1"/>
    </location>
</feature>
<keyword evidence="1 5" id="KW-0547">Nucleotide-binding</keyword>
<dbReference type="Pfam" id="PF00580">
    <property type="entry name" value="UvrD-helicase"/>
    <property type="match status" value="1"/>
</dbReference>
<accession>A0AAD8XYH2</accession>
<feature type="compositionally biased region" description="Basic residues" evidence="6">
    <location>
        <begin position="13"/>
        <end position="25"/>
    </location>
</feature>
<feature type="region of interest" description="Disordered" evidence="6">
    <location>
        <begin position="1"/>
        <end position="47"/>
    </location>
</feature>
<gene>
    <name evidence="8" type="ORF">QTG54_013511</name>
</gene>
<feature type="domain" description="UvrD-like helicase ATP-binding" evidence="7">
    <location>
        <begin position="645"/>
        <end position="1016"/>
    </location>
</feature>
<dbReference type="InterPro" id="IPR014016">
    <property type="entry name" value="UvrD-like_ATP-bd"/>
</dbReference>
<feature type="region of interest" description="Disordered" evidence="6">
    <location>
        <begin position="341"/>
        <end position="364"/>
    </location>
</feature>
<dbReference type="Proteomes" id="UP001224775">
    <property type="component" value="Unassembled WGS sequence"/>
</dbReference>
<comment type="caution">
    <text evidence="8">The sequence shown here is derived from an EMBL/GenBank/DDBJ whole genome shotgun (WGS) entry which is preliminary data.</text>
</comment>
<dbReference type="PANTHER" id="PTHR21529:SF4">
    <property type="entry name" value="TPR AND ANKYRIN REPEAT-CONTAINING PROTEIN 1"/>
    <property type="match status" value="1"/>
</dbReference>
<proteinExistence type="predicted"/>
<keyword evidence="4 5" id="KW-0067">ATP-binding</keyword>
<evidence type="ECO:0000256" key="2">
    <source>
        <dbReference type="ARBA" id="ARBA00022801"/>
    </source>
</evidence>
<dbReference type="SUPFAM" id="SSF52540">
    <property type="entry name" value="P-loop containing nucleoside triphosphate hydrolases"/>
    <property type="match status" value="1"/>
</dbReference>
<evidence type="ECO:0000256" key="4">
    <source>
        <dbReference type="ARBA" id="ARBA00022840"/>
    </source>
</evidence>
<dbReference type="GO" id="GO:0005524">
    <property type="term" value="F:ATP binding"/>
    <property type="evidence" value="ECO:0007669"/>
    <property type="project" value="UniProtKB-UniRule"/>
</dbReference>
<feature type="compositionally biased region" description="Low complexity" evidence="6">
    <location>
        <begin position="1"/>
        <end position="12"/>
    </location>
</feature>
<evidence type="ECO:0000256" key="5">
    <source>
        <dbReference type="PROSITE-ProRule" id="PRU00560"/>
    </source>
</evidence>
<dbReference type="InterPro" id="IPR027417">
    <property type="entry name" value="P-loop_NTPase"/>
</dbReference>
<organism evidence="8 9">
    <name type="scientific">Skeletonema marinoi</name>
    <dbReference type="NCBI Taxonomy" id="267567"/>
    <lineage>
        <taxon>Eukaryota</taxon>
        <taxon>Sar</taxon>
        <taxon>Stramenopiles</taxon>
        <taxon>Ochrophyta</taxon>
        <taxon>Bacillariophyta</taxon>
        <taxon>Coscinodiscophyceae</taxon>
        <taxon>Thalassiosirophycidae</taxon>
        <taxon>Thalassiosirales</taxon>
        <taxon>Skeletonemataceae</taxon>
        <taxon>Skeletonema</taxon>
        <taxon>Skeletonema marinoi-dohrnii complex</taxon>
    </lineage>
</organism>
<evidence type="ECO:0000256" key="6">
    <source>
        <dbReference type="SAM" id="MobiDB-lite"/>
    </source>
</evidence>
<dbReference type="GO" id="GO:0004386">
    <property type="term" value="F:helicase activity"/>
    <property type="evidence" value="ECO:0007669"/>
    <property type="project" value="UniProtKB-UniRule"/>
</dbReference>
<keyword evidence="9" id="KW-1185">Reference proteome</keyword>
<feature type="region of interest" description="Disordered" evidence="6">
    <location>
        <begin position="554"/>
        <end position="575"/>
    </location>
</feature>
<feature type="binding site" evidence="5">
    <location>
        <begin position="666"/>
        <end position="673"/>
    </location>
    <ligand>
        <name>ATP</name>
        <dbReference type="ChEBI" id="CHEBI:30616"/>
    </ligand>
</feature>
<evidence type="ECO:0000259" key="7">
    <source>
        <dbReference type="PROSITE" id="PS51198"/>
    </source>
</evidence>
<evidence type="ECO:0000313" key="9">
    <source>
        <dbReference type="Proteomes" id="UP001224775"/>
    </source>
</evidence>
<feature type="compositionally biased region" description="Acidic residues" evidence="6">
    <location>
        <begin position="286"/>
        <end position="299"/>
    </location>
</feature>
<dbReference type="InterPro" id="IPR039904">
    <property type="entry name" value="TRANK1"/>
</dbReference>
<dbReference type="PANTHER" id="PTHR21529">
    <property type="entry name" value="MAMMARY TURMOR VIRUS RECEPTOR HOMOLOG 1, 2 MTVR1, 2"/>
    <property type="match status" value="1"/>
</dbReference>
<keyword evidence="2 5" id="KW-0378">Hydrolase</keyword>
<reference evidence="8" key="1">
    <citation type="submission" date="2023-06" db="EMBL/GenBank/DDBJ databases">
        <title>Survivors Of The Sea: Transcriptome response of Skeletonema marinoi to long-term dormancy.</title>
        <authorList>
            <person name="Pinder M.I.M."/>
            <person name="Kourtchenko O."/>
            <person name="Robertson E.K."/>
            <person name="Larsson T."/>
            <person name="Maumus F."/>
            <person name="Osuna-Cruz C.M."/>
            <person name="Vancaester E."/>
            <person name="Stenow R."/>
            <person name="Vandepoele K."/>
            <person name="Ploug H."/>
            <person name="Bruchert V."/>
            <person name="Godhe A."/>
            <person name="Topel M."/>
        </authorList>
    </citation>
    <scope>NUCLEOTIDE SEQUENCE</scope>
    <source>
        <strain evidence="8">R05AC</strain>
    </source>
</reference>